<dbReference type="Pfam" id="PF00338">
    <property type="entry name" value="Ribosomal_S10"/>
    <property type="match status" value="1"/>
</dbReference>
<dbReference type="SMART" id="SM01403">
    <property type="entry name" value="Ribosomal_S10"/>
    <property type="match status" value="1"/>
</dbReference>
<evidence type="ECO:0000256" key="3">
    <source>
        <dbReference type="ARBA" id="ARBA00023274"/>
    </source>
</evidence>
<feature type="domain" description="Small ribosomal subunit protein uS10" evidence="8">
    <location>
        <begin position="219"/>
        <end position="316"/>
    </location>
</feature>
<dbReference type="GO" id="GO:0005840">
    <property type="term" value="C:ribosome"/>
    <property type="evidence" value="ECO:0007669"/>
    <property type="project" value="UniProtKB-KW"/>
</dbReference>
<dbReference type="OrthoDB" id="366214at2759"/>
<feature type="compositionally biased region" description="Polar residues" evidence="7">
    <location>
        <begin position="152"/>
        <end position="161"/>
    </location>
</feature>
<dbReference type="Gene3D" id="3.30.70.600">
    <property type="entry name" value="Ribosomal protein S10 domain"/>
    <property type="match status" value="1"/>
</dbReference>
<evidence type="ECO:0000256" key="7">
    <source>
        <dbReference type="SAM" id="MobiDB-lite"/>
    </source>
</evidence>
<feature type="compositionally biased region" description="Acidic residues" evidence="7">
    <location>
        <begin position="66"/>
        <end position="76"/>
    </location>
</feature>
<evidence type="ECO:0000256" key="6">
    <source>
        <dbReference type="ARBA" id="ARBA00078476"/>
    </source>
</evidence>
<dbReference type="HAMAP" id="MF_00508">
    <property type="entry name" value="Ribosomal_uS10"/>
    <property type="match status" value="1"/>
</dbReference>
<comment type="similarity">
    <text evidence="1">Belongs to the universal ribosomal protein uS10 family.</text>
</comment>
<dbReference type="GO" id="GO:0003735">
    <property type="term" value="F:structural constituent of ribosome"/>
    <property type="evidence" value="ECO:0007669"/>
    <property type="project" value="InterPro"/>
</dbReference>
<dbReference type="PANTHER" id="PTHR11700">
    <property type="entry name" value="30S RIBOSOMAL PROTEIN S10 FAMILY MEMBER"/>
    <property type="match status" value="1"/>
</dbReference>
<evidence type="ECO:0000256" key="1">
    <source>
        <dbReference type="ARBA" id="ARBA00007102"/>
    </source>
</evidence>
<dbReference type="InterPro" id="IPR027486">
    <property type="entry name" value="Ribosomal_uS10_dom"/>
</dbReference>
<evidence type="ECO:0000256" key="4">
    <source>
        <dbReference type="ARBA" id="ARBA00035261"/>
    </source>
</evidence>
<dbReference type="InterPro" id="IPR036838">
    <property type="entry name" value="Ribosomal_uS10_dom_sf"/>
</dbReference>
<evidence type="ECO:0000256" key="5">
    <source>
        <dbReference type="ARBA" id="ARBA00042916"/>
    </source>
</evidence>
<accession>A0A0N1H6M7</accession>
<dbReference type="GO" id="GO:1990904">
    <property type="term" value="C:ribonucleoprotein complex"/>
    <property type="evidence" value="ECO:0007669"/>
    <property type="project" value="UniProtKB-KW"/>
</dbReference>
<feature type="compositionally biased region" description="Low complexity" evidence="7">
    <location>
        <begin position="117"/>
        <end position="134"/>
    </location>
</feature>
<dbReference type="GO" id="GO:0006412">
    <property type="term" value="P:translation"/>
    <property type="evidence" value="ECO:0007669"/>
    <property type="project" value="InterPro"/>
</dbReference>
<feature type="compositionally biased region" description="Low complexity" evidence="7">
    <location>
        <begin position="162"/>
        <end position="184"/>
    </location>
</feature>
<name>A0A0N1H6M7_9EURO</name>
<sequence length="419" mass="46946">MSVPYAIRLAIEACRPVGIRATASSRLRPRPPVHLRPFSHDRCLRKDDDRLSHITEEFPLPKAEPFEGEQAPEDLSDAPAAAIPGGDAEAAADTEAMAAGTQPVEAAAPPPPRDPTPHTTTAPVTSASPSTEPSLSKNKKKKMKREKREKTSTSTPSEQSAPSEQLSPSERSSPPEQSSPSEQSSPEEKKPKHLFPPNVLATHLAPMRHQPTYGIPVGSLQLRSYSVRNLEFFADFCMRAAFYLKMPARGPVPLPRRTERWTMIRSNFIHKKSQENFERITYKRLITVLDADKSAVETWLAFVRKWQFYGVGMKANVWSFESVDVAKEMDATYEKSIAEPLNKQLEQFGWNEEMSKLSSVETLLKYGDKMKNTIGTPMMDVGDRYQSGNYREKFLGVVDVDEKSPLRVGYKERMAQAGR</sequence>
<feature type="compositionally biased region" description="Low complexity" evidence="7">
    <location>
        <begin position="77"/>
        <end position="101"/>
    </location>
</feature>
<dbReference type="AlphaFoldDB" id="A0A0N1H6M7"/>
<dbReference type="VEuPathDB" id="FungiDB:AB675_9107"/>
<protein>
    <recommendedName>
        <fullName evidence="4">Small ribosomal subunit protein uS10m</fullName>
    </recommendedName>
    <alternativeName>
        <fullName evidence="5">37S ribosomal protein S10, mitochondrial</fullName>
    </alternativeName>
    <alternativeName>
        <fullName evidence="6">Mitochondrial ribosomal small subunit protein 10</fullName>
    </alternativeName>
</protein>
<evidence type="ECO:0000256" key="2">
    <source>
        <dbReference type="ARBA" id="ARBA00022980"/>
    </source>
</evidence>
<dbReference type="RefSeq" id="XP_018001713.1">
    <property type="nucleotide sequence ID" value="XM_018149615.1"/>
</dbReference>
<organism evidence="9 10">
    <name type="scientific">Cyphellophora attinorum</name>
    <dbReference type="NCBI Taxonomy" id="1664694"/>
    <lineage>
        <taxon>Eukaryota</taxon>
        <taxon>Fungi</taxon>
        <taxon>Dikarya</taxon>
        <taxon>Ascomycota</taxon>
        <taxon>Pezizomycotina</taxon>
        <taxon>Eurotiomycetes</taxon>
        <taxon>Chaetothyriomycetidae</taxon>
        <taxon>Chaetothyriales</taxon>
        <taxon>Cyphellophoraceae</taxon>
        <taxon>Cyphellophora</taxon>
    </lineage>
</organism>
<keyword evidence="2 9" id="KW-0689">Ribosomal protein</keyword>
<gene>
    <name evidence="9" type="ORF">AB675_9107</name>
</gene>
<dbReference type="InterPro" id="IPR001848">
    <property type="entry name" value="Ribosomal_uS10"/>
</dbReference>
<keyword evidence="10" id="KW-1185">Reference proteome</keyword>
<dbReference type="FunFam" id="3.30.70.600:FF:000003">
    <property type="entry name" value="30S ribosomal protein S10"/>
    <property type="match status" value="1"/>
</dbReference>
<proteinExistence type="inferred from homology"/>
<comment type="caution">
    <text evidence="9">The sequence shown here is derived from an EMBL/GenBank/DDBJ whole genome shotgun (WGS) entry which is preliminary data.</text>
</comment>
<feature type="region of interest" description="Disordered" evidence="7">
    <location>
        <begin position="54"/>
        <end position="194"/>
    </location>
</feature>
<keyword evidence="3" id="KW-0687">Ribonucleoprotein</keyword>
<reference evidence="9 10" key="1">
    <citation type="submission" date="2015-06" db="EMBL/GenBank/DDBJ databases">
        <title>Draft genome of the ant-associated black yeast Phialophora attae CBS 131958.</title>
        <authorList>
            <person name="Moreno L.F."/>
            <person name="Stielow B.J."/>
            <person name="de Hoog S."/>
            <person name="Vicente V.A."/>
            <person name="Weiss V.A."/>
            <person name="de Vries M."/>
            <person name="Cruz L.M."/>
            <person name="Souza E.M."/>
        </authorList>
    </citation>
    <scope>NUCLEOTIDE SEQUENCE [LARGE SCALE GENOMIC DNA]</scope>
    <source>
        <strain evidence="9 10">CBS 131958</strain>
    </source>
</reference>
<dbReference type="GeneID" id="28741495"/>
<dbReference type="NCBIfam" id="TIGR01049">
    <property type="entry name" value="rpsJ_bact"/>
    <property type="match status" value="1"/>
</dbReference>
<dbReference type="Proteomes" id="UP000038010">
    <property type="component" value="Unassembled WGS sequence"/>
</dbReference>
<evidence type="ECO:0000259" key="8">
    <source>
        <dbReference type="SMART" id="SM01403"/>
    </source>
</evidence>
<dbReference type="EMBL" id="LFJN01000009">
    <property type="protein sequence ID" value="KPI41750.1"/>
    <property type="molecule type" value="Genomic_DNA"/>
</dbReference>
<evidence type="ECO:0000313" key="9">
    <source>
        <dbReference type="EMBL" id="KPI41750.1"/>
    </source>
</evidence>
<dbReference type="STRING" id="1664694.A0A0N1H6M7"/>
<dbReference type="SUPFAM" id="SSF54999">
    <property type="entry name" value="Ribosomal protein S10"/>
    <property type="match status" value="1"/>
</dbReference>
<evidence type="ECO:0000313" key="10">
    <source>
        <dbReference type="Proteomes" id="UP000038010"/>
    </source>
</evidence>